<keyword evidence="5" id="KW-1185">Reference proteome</keyword>
<protein>
    <recommendedName>
        <fullName evidence="3">Peptidase C1A papain C-terminal domain-containing protein</fullName>
    </recommendedName>
</protein>
<evidence type="ECO:0000256" key="2">
    <source>
        <dbReference type="ARBA" id="ARBA00023157"/>
    </source>
</evidence>
<accession>A0A813R4V8</accession>
<dbReference type="AlphaFoldDB" id="A0A813R4V8"/>
<dbReference type="PROSITE" id="PS00639">
    <property type="entry name" value="THIOL_PROTEASE_HIS"/>
    <property type="match status" value="1"/>
</dbReference>
<keyword evidence="2" id="KW-1015">Disulfide bond</keyword>
<dbReference type="OrthoDB" id="10253408at2759"/>
<evidence type="ECO:0000256" key="1">
    <source>
        <dbReference type="ARBA" id="ARBA00008455"/>
    </source>
</evidence>
<feature type="non-terminal residue" evidence="4">
    <location>
        <position position="200"/>
    </location>
</feature>
<dbReference type="SMART" id="SM00645">
    <property type="entry name" value="Pept_C1"/>
    <property type="match status" value="1"/>
</dbReference>
<dbReference type="PANTHER" id="PTHR12411">
    <property type="entry name" value="CYSTEINE PROTEASE FAMILY C1-RELATED"/>
    <property type="match status" value="1"/>
</dbReference>
<dbReference type="InterPro" id="IPR013128">
    <property type="entry name" value="Peptidase_C1A"/>
</dbReference>
<dbReference type="InterPro" id="IPR039417">
    <property type="entry name" value="Peptidase_C1A_papain-like"/>
</dbReference>
<gene>
    <name evidence="4" type="ORF">OXX778_LOCUS5281</name>
</gene>
<dbReference type="InterPro" id="IPR038765">
    <property type="entry name" value="Papain-like_cys_pep_sf"/>
</dbReference>
<evidence type="ECO:0000259" key="3">
    <source>
        <dbReference type="SMART" id="SM00645"/>
    </source>
</evidence>
<dbReference type="CDD" id="cd02248">
    <property type="entry name" value="Peptidase_C1A"/>
    <property type="match status" value="1"/>
</dbReference>
<dbReference type="InterPro" id="IPR025660">
    <property type="entry name" value="Pept_his_AS"/>
</dbReference>
<dbReference type="SUPFAM" id="SSF54001">
    <property type="entry name" value="Cysteine proteinases"/>
    <property type="match status" value="1"/>
</dbReference>
<comment type="caution">
    <text evidence="4">The sequence shown here is derived from an EMBL/GenBank/DDBJ whole genome shotgun (WGS) entry which is preliminary data.</text>
</comment>
<evidence type="ECO:0000313" key="5">
    <source>
        <dbReference type="Proteomes" id="UP000663879"/>
    </source>
</evidence>
<dbReference type="PROSITE" id="PS00640">
    <property type="entry name" value="THIOL_PROTEASE_ASN"/>
    <property type="match status" value="1"/>
</dbReference>
<dbReference type="Pfam" id="PF00112">
    <property type="entry name" value="Peptidase_C1"/>
    <property type="match status" value="1"/>
</dbReference>
<comment type="similarity">
    <text evidence="1">Belongs to the peptidase C1 family.</text>
</comment>
<dbReference type="Proteomes" id="UP000663879">
    <property type="component" value="Unassembled WGS sequence"/>
</dbReference>
<dbReference type="Gene3D" id="3.90.70.10">
    <property type="entry name" value="Cysteine proteinases"/>
    <property type="match status" value="1"/>
</dbReference>
<name>A0A813R4V8_9BILA</name>
<organism evidence="4 5">
    <name type="scientific">Brachionus calyciflorus</name>
    <dbReference type="NCBI Taxonomy" id="104777"/>
    <lineage>
        <taxon>Eukaryota</taxon>
        <taxon>Metazoa</taxon>
        <taxon>Spiralia</taxon>
        <taxon>Gnathifera</taxon>
        <taxon>Rotifera</taxon>
        <taxon>Eurotatoria</taxon>
        <taxon>Monogononta</taxon>
        <taxon>Pseudotrocha</taxon>
        <taxon>Ploima</taxon>
        <taxon>Brachionidae</taxon>
        <taxon>Brachionus</taxon>
    </lineage>
</organism>
<evidence type="ECO:0000313" key="4">
    <source>
        <dbReference type="EMBL" id="CAF0777551.1"/>
    </source>
</evidence>
<dbReference type="GO" id="GO:0008234">
    <property type="term" value="F:cysteine-type peptidase activity"/>
    <property type="evidence" value="ECO:0007669"/>
    <property type="project" value="InterPro"/>
</dbReference>
<dbReference type="InterPro" id="IPR025661">
    <property type="entry name" value="Pept_asp_AS"/>
</dbReference>
<dbReference type="InterPro" id="IPR000668">
    <property type="entry name" value="Peptidase_C1A_C"/>
</dbReference>
<dbReference type="GO" id="GO:0006508">
    <property type="term" value="P:proteolysis"/>
    <property type="evidence" value="ECO:0007669"/>
    <property type="project" value="InterPro"/>
</dbReference>
<reference evidence="4" key="1">
    <citation type="submission" date="2021-02" db="EMBL/GenBank/DDBJ databases">
        <authorList>
            <person name="Nowell W R."/>
        </authorList>
    </citation>
    <scope>NUCLEOTIDE SEQUENCE</scope>
    <source>
        <strain evidence="4">Ploen Becks lab</strain>
    </source>
</reference>
<dbReference type="FunFam" id="3.90.70.10:FF:000332">
    <property type="entry name" value="Cathepsin L1"/>
    <property type="match status" value="1"/>
</dbReference>
<sequence>ACWAFSVIGTLEGQIKKKYDRLVNLSPRQLIDCVYLNDEITSGNWGCDGGFEEPAFRYIKKYGIMNESDYNYNDDRVYKCKYNDTNTWKIESFRIIPINERQLQKAVATIGPISVAIHTNRQFEYYKQGVYVNEKCKKDYYSLNHAVLVVGYDHDLSSGYDYWIVKNSWGKDWGENGYIRMRRNFNNMCGIATNGLYAEL</sequence>
<dbReference type="EMBL" id="CAJNOC010000565">
    <property type="protein sequence ID" value="CAF0777551.1"/>
    <property type="molecule type" value="Genomic_DNA"/>
</dbReference>
<proteinExistence type="inferred from homology"/>
<feature type="domain" description="Peptidase C1A papain C-terminal" evidence="3">
    <location>
        <begin position="1"/>
        <end position="199"/>
    </location>
</feature>